<dbReference type="PROSITE" id="PS00463">
    <property type="entry name" value="ZN2_CY6_FUNGAL_1"/>
    <property type="match status" value="1"/>
</dbReference>
<dbReference type="AlphaFoldDB" id="A0A0G4N0N0"/>
<organism evidence="10 11">
    <name type="scientific">Verticillium longisporum</name>
    <name type="common">Verticillium dahliae var. longisporum</name>
    <dbReference type="NCBI Taxonomy" id="100787"/>
    <lineage>
        <taxon>Eukaryota</taxon>
        <taxon>Fungi</taxon>
        <taxon>Dikarya</taxon>
        <taxon>Ascomycota</taxon>
        <taxon>Pezizomycotina</taxon>
        <taxon>Sordariomycetes</taxon>
        <taxon>Hypocreomycetidae</taxon>
        <taxon>Glomerellales</taxon>
        <taxon>Plectosphaerellaceae</taxon>
        <taxon>Verticillium</taxon>
    </lineage>
</organism>
<name>A0A0G4N0N0_VERLO</name>
<dbReference type="Proteomes" id="UP000045706">
    <property type="component" value="Unassembled WGS sequence"/>
</dbReference>
<keyword evidence="2" id="KW-0479">Metal-binding</keyword>
<dbReference type="EMBL" id="CVQI01031930">
    <property type="protein sequence ID" value="CRK40023.1"/>
    <property type="molecule type" value="Genomic_DNA"/>
</dbReference>
<comment type="subcellular location">
    <subcellularLocation>
        <location evidence="1">Nucleus</location>
    </subcellularLocation>
</comment>
<dbReference type="PANTHER" id="PTHR31313">
    <property type="entry name" value="TY1 ENHANCER ACTIVATOR"/>
    <property type="match status" value="1"/>
</dbReference>
<dbReference type="GO" id="GO:0005634">
    <property type="term" value="C:nucleus"/>
    <property type="evidence" value="ECO:0007669"/>
    <property type="project" value="UniProtKB-SubCell"/>
</dbReference>
<keyword evidence="7" id="KW-0539">Nucleus</keyword>
<evidence type="ECO:0000256" key="5">
    <source>
        <dbReference type="ARBA" id="ARBA00023125"/>
    </source>
</evidence>
<dbReference type="PANTHER" id="PTHR31313:SF83">
    <property type="entry name" value="ZN(II)2CYS6 TRANSCRIPTION FACTOR (EUROFUNG)"/>
    <property type="match status" value="1"/>
</dbReference>
<dbReference type="InterPro" id="IPR007219">
    <property type="entry name" value="XnlR_reg_dom"/>
</dbReference>
<dbReference type="GO" id="GO:0000981">
    <property type="term" value="F:DNA-binding transcription factor activity, RNA polymerase II-specific"/>
    <property type="evidence" value="ECO:0007669"/>
    <property type="project" value="InterPro"/>
</dbReference>
<dbReference type="GO" id="GO:0003677">
    <property type="term" value="F:DNA binding"/>
    <property type="evidence" value="ECO:0007669"/>
    <property type="project" value="UniProtKB-KW"/>
</dbReference>
<dbReference type="CDD" id="cd12148">
    <property type="entry name" value="fungal_TF_MHR"/>
    <property type="match status" value="1"/>
</dbReference>
<dbReference type="SMART" id="SM00906">
    <property type="entry name" value="Fungal_trans"/>
    <property type="match status" value="1"/>
</dbReference>
<dbReference type="InterPro" id="IPR051615">
    <property type="entry name" value="Transcr_Regulatory_Elem"/>
</dbReference>
<dbReference type="InterPro" id="IPR001138">
    <property type="entry name" value="Zn2Cys6_DnaBD"/>
</dbReference>
<dbReference type="PROSITE" id="PS50048">
    <property type="entry name" value="ZN2_CY6_FUNGAL_2"/>
    <property type="match status" value="1"/>
</dbReference>
<evidence type="ECO:0000313" key="10">
    <source>
        <dbReference type="EMBL" id="CRK40023.1"/>
    </source>
</evidence>
<evidence type="ECO:0000256" key="6">
    <source>
        <dbReference type="ARBA" id="ARBA00023163"/>
    </source>
</evidence>
<evidence type="ECO:0000256" key="4">
    <source>
        <dbReference type="ARBA" id="ARBA00023015"/>
    </source>
</evidence>
<feature type="region of interest" description="Disordered" evidence="8">
    <location>
        <begin position="1"/>
        <end position="38"/>
    </location>
</feature>
<keyword evidence="4" id="KW-0805">Transcription regulation</keyword>
<dbReference type="Gene3D" id="4.10.240.10">
    <property type="entry name" value="Zn(2)-C6 fungal-type DNA-binding domain"/>
    <property type="match status" value="1"/>
</dbReference>
<evidence type="ECO:0000256" key="1">
    <source>
        <dbReference type="ARBA" id="ARBA00004123"/>
    </source>
</evidence>
<reference evidence="11" key="1">
    <citation type="submission" date="2015-05" db="EMBL/GenBank/DDBJ databases">
        <authorList>
            <person name="Fogelqvist Johan"/>
        </authorList>
    </citation>
    <scope>NUCLEOTIDE SEQUENCE [LARGE SCALE GENOMIC DNA]</scope>
</reference>
<protein>
    <recommendedName>
        <fullName evidence="9">Zn(2)-C6 fungal-type domain-containing protein</fullName>
    </recommendedName>
</protein>
<evidence type="ECO:0000256" key="3">
    <source>
        <dbReference type="ARBA" id="ARBA00022833"/>
    </source>
</evidence>
<dbReference type="Pfam" id="PF04082">
    <property type="entry name" value="Fungal_trans"/>
    <property type="match status" value="1"/>
</dbReference>
<evidence type="ECO:0000256" key="2">
    <source>
        <dbReference type="ARBA" id="ARBA00022723"/>
    </source>
</evidence>
<accession>A0A0G4N0N0</accession>
<proteinExistence type="predicted"/>
<dbReference type="Pfam" id="PF00172">
    <property type="entry name" value="Zn_clus"/>
    <property type="match status" value="1"/>
</dbReference>
<dbReference type="InterPro" id="IPR036864">
    <property type="entry name" value="Zn2-C6_fun-type_DNA-bd_sf"/>
</dbReference>
<keyword evidence="6" id="KW-0804">Transcription</keyword>
<dbReference type="SMART" id="SM00066">
    <property type="entry name" value="GAL4"/>
    <property type="match status" value="1"/>
</dbReference>
<dbReference type="CDD" id="cd00067">
    <property type="entry name" value="GAL4"/>
    <property type="match status" value="1"/>
</dbReference>
<dbReference type="CDD" id="cd14723">
    <property type="entry name" value="ZIP_Ppr1"/>
    <property type="match status" value="1"/>
</dbReference>
<feature type="domain" description="Zn(2)-C6 fungal-type" evidence="9">
    <location>
        <begin position="39"/>
        <end position="69"/>
    </location>
</feature>
<gene>
    <name evidence="10" type="ORF">BN1723_015642</name>
</gene>
<dbReference type="SUPFAM" id="SSF57701">
    <property type="entry name" value="Zn2/Cys6 DNA-binding domain"/>
    <property type="match status" value="1"/>
</dbReference>
<evidence type="ECO:0000256" key="8">
    <source>
        <dbReference type="SAM" id="MobiDB-lite"/>
    </source>
</evidence>
<keyword evidence="5" id="KW-0238">DNA-binding</keyword>
<dbReference type="GO" id="GO:0008270">
    <property type="term" value="F:zinc ion binding"/>
    <property type="evidence" value="ECO:0007669"/>
    <property type="project" value="InterPro"/>
</dbReference>
<keyword evidence="3" id="KW-0862">Zinc</keyword>
<sequence length="795" mass="87986">MPDQQIPTPPSPGPAQHSAPSRASSKGRAPGARKYTTKACQECRRRRAKCGGEKPACTRCQRRGIECAYAVDEDHRGTAPKSYVRLLQSRIHLLEQVLWLHSIDLDASVAQLMAQSSRNGRGSDMPTMSSSVSAGISSSEFDKLCYEFEGALILDDSGDINCDAEARYFGPTSGRLELPVAQDEPEHLVKTPKKPFVRDISMLNAYIVDDSLMQFQDLYLPVQPSPSITPPSLTSHSPAAPTPETFTSDELQSHLVDLYFAWDNPWHNILNEGRFRYAMKHNTKCFSPVLLNSVLAMGSRYSDRIDVRSDPADGNTAGRPYLEVAEKLLQKELQHPRIATVQSLAIMGVLYAAMGRDACGYLHQGMANRLALDMGLNIDPITLTGSQSMSDEDAHIRRQLYWALYCLDKQSAIYTGRVCTMLVGRMPSPSGVARQTGVQSPSLNDTTQDSQACVNYPSGPELETSLPTLKQPAYKSHTPLLRALSTLSQVLEKVLLHLYSPRRSNQQPKRIAFFDCSRLTLRTWYYALPAELKVERIGNNNYPAAYMLGMLYHTSVILLAKPFLKALDSTNPTTDNFQANNSSPSPQLSNQEREAMHLKAKVLCDEAAKEICVLGAKYRKVFGSFRKCPPTANHSILQAALVTLQTHTLADDPANKRGKLSLENYLQTLKELSQSWSPPRRYWSSVSRLVQARLSAATGAASTALLYTTEDANATQHGEGMPANEFMAAHEPPYNGDDAEMIQSWIGAFYEEGGLEAYLNSGPGDTADDHHMFMDVLHEMGRESNTTDSSRDSHQ</sequence>
<evidence type="ECO:0000313" key="11">
    <source>
        <dbReference type="Proteomes" id="UP000045706"/>
    </source>
</evidence>
<evidence type="ECO:0000256" key="7">
    <source>
        <dbReference type="ARBA" id="ARBA00023242"/>
    </source>
</evidence>
<dbReference type="GO" id="GO:0006351">
    <property type="term" value="P:DNA-templated transcription"/>
    <property type="evidence" value="ECO:0007669"/>
    <property type="project" value="InterPro"/>
</dbReference>
<evidence type="ECO:0000259" key="9">
    <source>
        <dbReference type="PROSITE" id="PS50048"/>
    </source>
</evidence>